<dbReference type="EMBL" id="BAABBN010000004">
    <property type="protein sequence ID" value="GAA3915422.1"/>
    <property type="molecule type" value="Genomic_DNA"/>
</dbReference>
<keyword evidence="4" id="KW-1185">Reference proteome</keyword>
<keyword evidence="2" id="KW-0812">Transmembrane</keyword>
<reference evidence="4" key="1">
    <citation type="journal article" date="2019" name="Int. J. Syst. Evol. Microbiol.">
        <title>The Global Catalogue of Microorganisms (GCM) 10K type strain sequencing project: providing services to taxonomists for standard genome sequencing and annotation.</title>
        <authorList>
            <consortium name="The Broad Institute Genomics Platform"/>
            <consortium name="The Broad Institute Genome Sequencing Center for Infectious Disease"/>
            <person name="Wu L."/>
            <person name="Ma J."/>
        </authorList>
    </citation>
    <scope>NUCLEOTIDE SEQUENCE [LARGE SCALE GENOMIC DNA]</scope>
    <source>
        <strain evidence="4">JCM 17551</strain>
    </source>
</reference>
<evidence type="ECO:0000313" key="4">
    <source>
        <dbReference type="Proteomes" id="UP001501565"/>
    </source>
</evidence>
<dbReference type="RefSeq" id="WP_344795633.1">
    <property type="nucleotide sequence ID" value="NZ_BAABBN010000004.1"/>
</dbReference>
<comment type="caution">
    <text evidence="3">The sequence shown here is derived from an EMBL/GenBank/DDBJ whole genome shotgun (WGS) entry which is preliminary data.</text>
</comment>
<organism evidence="3 4">
    <name type="scientific">Litoribacillus peritrichatus</name>
    <dbReference type="NCBI Taxonomy" id="718191"/>
    <lineage>
        <taxon>Bacteria</taxon>
        <taxon>Pseudomonadati</taxon>
        <taxon>Pseudomonadota</taxon>
        <taxon>Gammaproteobacteria</taxon>
        <taxon>Oceanospirillales</taxon>
        <taxon>Oceanospirillaceae</taxon>
        <taxon>Litoribacillus</taxon>
    </lineage>
</organism>
<feature type="coiled-coil region" evidence="1">
    <location>
        <begin position="117"/>
        <end position="144"/>
    </location>
</feature>
<evidence type="ECO:0000256" key="2">
    <source>
        <dbReference type="SAM" id="Phobius"/>
    </source>
</evidence>
<evidence type="ECO:0000256" key="1">
    <source>
        <dbReference type="SAM" id="Coils"/>
    </source>
</evidence>
<evidence type="ECO:0000313" key="3">
    <source>
        <dbReference type="EMBL" id="GAA3915422.1"/>
    </source>
</evidence>
<protein>
    <submittedName>
        <fullName evidence="3">Uncharacterized protein</fullName>
    </submittedName>
</protein>
<keyword evidence="2" id="KW-1133">Transmembrane helix</keyword>
<feature type="coiled-coil region" evidence="1">
    <location>
        <begin position="194"/>
        <end position="221"/>
    </location>
</feature>
<accession>A0ABP7M6D7</accession>
<proteinExistence type="predicted"/>
<feature type="transmembrane region" description="Helical" evidence="2">
    <location>
        <begin position="12"/>
        <end position="32"/>
    </location>
</feature>
<sequence>MATQDKRTASSIQLAGALVIGLLLGMISFYLLKGVGDYSNLLAAVIGASIALLVPIWQTYVIQRSKLAIEVNGISRKVSDKAKVSLDEHSELSYLRKMKEEDNPRFIIMGGEPKRASQDRSVTLDELEELLQRAKQELKDFPEKIADRKNDLEKVNAFTADTFSKHECNKLNRLLRPEIDFNSEDVSATLVEFKRHFEDKLSNIKEKYDELQSSIPEIDRKVTQIKEDLIANKSYFEISVTLINSGRLNTSIKRPALFRVYIGRENYIDLKLTLSDFETKSEIAPNSTVVGTFSSTDISQLPEEDRKLINTYWGQSVQCKLFVEDVHGEATASNSIAFSEGLYQKIIFDRLAVIATNQNM</sequence>
<keyword evidence="1" id="KW-0175">Coiled coil</keyword>
<keyword evidence="2" id="KW-0472">Membrane</keyword>
<feature type="transmembrane region" description="Helical" evidence="2">
    <location>
        <begin position="38"/>
        <end position="57"/>
    </location>
</feature>
<gene>
    <name evidence="3" type="ORF">GCM10022277_07520</name>
</gene>
<name>A0ABP7M6D7_9GAMM</name>
<dbReference type="Proteomes" id="UP001501565">
    <property type="component" value="Unassembled WGS sequence"/>
</dbReference>